<name>A0A6A5HDZ6_CAERE</name>
<dbReference type="GeneID" id="9821676"/>
<comment type="caution">
    <text evidence="1">The sequence shown here is derived from an EMBL/GenBank/DDBJ whole genome shotgun (WGS) entry which is preliminary data.</text>
</comment>
<proteinExistence type="predicted"/>
<dbReference type="KEGG" id="crq:GCK72_005015"/>
<dbReference type="RefSeq" id="XP_003117030.2">
    <property type="nucleotide sequence ID" value="XM_003116982.2"/>
</dbReference>
<accession>A0A6A5HDZ6</accession>
<dbReference type="Proteomes" id="UP000483820">
    <property type="component" value="Chromosome II"/>
</dbReference>
<evidence type="ECO:0000313" key="1">
    <source>
        <dbReference type="EMBL" id="KAF1765064.1"/>
    </source>
</evidence>
<dbReference type="AlphaFoldDB" id="A0A6A5HDZ6"/>
<protein>
    <submittedName>
        <fullName evidence="1">Uncharacterized protein</fullName>
    </submittedName>
</protein>
<sequence length="106" mass="12504">MFAVPALPALEPLISFQEYSQMKRKLGSFNRFKEHPRASLPELKTYVDHIDFLLGLADTCRRLLATKENLEYLKEIRRKLKVFENVMIQVVLRGERLEDVLKNQEK</sequence>
<dbReference type="CTD" id="9821676"/>
<dbReference type="EMBL" id="WUAV01000002">
    <property type="protein sequence ID" value="KAF1765064.1"/>
    <property type="molecule type" value="Genomic_DNA"/>
</dbReference>
<evidence type="ECO:0000313" key="2">
    <source>
        <dbReference type="Proteomes" id="UP000483820"/>
    </source>
</evidence>
<reference evidence="1 2" key="1">
    <citation type="submission" date="2019-12" db="EMBL/GenBank/DDBJ databases">
        <title>Chromosome-level assembly of the Caenorhabditis remanei genome.</title>
        <authorList>
            <person name="Teterina A.A."/>
            <person name="Willis J.H."/>
            <person name="Phillips P.C."/>
        </authorList>
    </citation>
    <scope>NUCLEOTIDE SEQUENCE [LARGE SCALE GENOMIC DNA]</scope>
    <source>
        <strain evidence="1 2">PX506</strain>
        <tissue evidence="1">Whole organism</tissue>
    </source>
</reference>
<gene>
    <name evidence="1" type="ORF">GCK72_005015</name>
</gene>
<organism evidence="1 2">
    <name type="scientific">Caenorhabditis remanei</name>
    <name type="common">Caenorhabditis vulgaris</name>
    <dbReference type="NCBI Taxonomy" id="31234"/>
    <lineage>
        <taxon>Eukaryota</taxon>
        <taxon>Metazoa</taxon>
        <taxon>Ecdysozoa</taxon>
        <taxon>Nematoda</taxon>
        <taxon>Chromadorea</taxon>
        <taxon>Rhabditida</taxon>
        <taxon>Rhabditina</taxon>
        <taxon>Rhabditomorpha</taxon>
        <taxon>Rhabditoidea</taxon>
        <taxon>Rhabditidae</taxon>
        <taxon>Peloderinae</taxon>
        <taxon>Caenorhabditis</taxon>
    </lineage>
</organism>